<dbReference type="EMBL" id="JADGJD010000591">
    <property type="protein sequence ID" value="KAJ3049817.1"/>
    <property type="molecule type" value="Genomic_DNA"/>
</dbReference>
<feature type="region of interest" description="Disordered" evidence="1">
    <location>
        <begin position="61"/>
        <end position="100"/>
    </location>
</feature>
<keyword evidence="3" id="KW-1185">Reference proteome</keyword>
<feature type="non-terminal residue" evidence="2">
    <location>
        <position position="147"/>
    </location>
</feature>
<reference evidence="2" key="1">
    <citation type="submission" date="2020-05" db="EMBL/GenBank/DDBJ databases">
        <title>Phylogenomic resolution of chytrid fungi.</title>
        <authorList>
            <person name="Stajich J.E."/>
            <person name="Amses K."/>
            <person name="Simmons R."/>
            <person name="Seto K."/>
            <person name="Myers J."/>
            <person name="Bonds A."/>
            <person name="Quandt C.A."/>
            <person name="Barry K."/>
            <person name="Liu P."/>
            <person name="Grigoriev I."/>
            <person name="Longcore J.E."/>
            <person name="James T.Y."/>
        </authorList>
    </citation>
    <scope>NUCLEOTIDE SEQUENCE</scope>
    <source>
        <strain evidence="2">JEL0318</strain>
    </source>
</reference>
<sequence length="147" mass="15212">IAGTESLSDRLESLLRQNEQQRMFLNDVVGALERKGLSLSELGVSFPSGVLGNEGAGFGGVVNGSLPRTASGGDYPSLDRTNSASSTSSHTCSDSLRGENESLKAEVLRLQREMDIMKAGGRDGGQGRPEAPLAGAAVAIAHGELQG</sequence>
<gene>
    <name evidence="2" type="ORF">HK097_009203</name>
</gene>
<name>A0AAD5SBL2_9FUNG</name>
<evidence type="ECO:0000313" key="3">
    <source>
        <dbReference type="Proteomes" id="UP001212841"/>
    </source>
</evidence>
<dbReference type="Proteomes" id="UP001212841">
    <property type="component" value="Unassembled WGS sequence"/>
</dbReference>
<organism evidence="2 3">
    <name type="scientific">Rhizophlyctis rosea</name>
    <dbReference type="NCBI Taxonomy" id="64517"/>
    <lineage>
        <taxon>Eukaryota</taxon>
        <taxon>Fungi</taxon>
        <taxon>Fungi incertae sedis</taxon>
        <taxon>Chytridiomycota</taxon>
        <taxon>Chytridiomycota incertae sedis</taxon>
        <taxon>Chytridiomycetes</taxon>
        <taxon>Rhizophlyctidales</taxon>
        <taxon>Rhizophlyctidaceae</taxon>
        <taxon>Rhizophlyctis</taxon>
    </lineage>
</organism>
<accession>A0AAD5SBL2</accession>
<proteinExistence type="predicted"/>
<evidence type="ECO:0000256" key="1">
    <source>
        <dbReference type="SAM" id="MobiDB-lite"/>
    </source>
</evidence>
<evidence type="ECO:0000313" key="2">
    <source>
        <dbReference type="EMBL" id="KAJ3049817.1"/>
    </source>
</evidence>
<protein>
    <submittedName>
        <fullName evidence="2">Uncharacterized protein</fullName>
    </submittedName>
</protein>
<dbReference type="AlphaFoldDB" id="A0AAD5SBL2"/>
<comment type="caution">
    <text evidence="2">The sequence shown here is derived from an EMBL/GenBank/DDBJ whole genome shotgun (WGS) entry which is preliminary data.</text>
</comment>
<feature type="compositionally biased region" description="Low complexity" evidence="1">
    <location>
        <begin position="78"/>
        <end position="95"/>
    </location>
</feature>